<reference evidence="8 9" key="1">
    <citation type="journal article" date="2011" name="Science">
        <title>The ecoresponsive genome of Daphnia pulex.</title>
        <authorList>
            <person name="Colbourne J.K."/>
            <person name="Pfrender M.E."/>
            <person name="Gilbert D."/>
            <person name="Thomas W.K."/>
            <person name="Tucker A."/>
            <person name="Oakley T.H."/>
            <person name="Tokishita S."/>
            <person name="Aerts A."/>
            <person name="Arnold G.J."/>
            <person name="Basu M.K."/>
            <person name="Bauer D.J."/>
            <person name="Caceres C.E."/>
            <person name="Carmel L."/>
            <person name="Casola C."/>
            <person name="Choi J.H."/>
            <person name="Detter J.C."/>
            <person name="Dong Q."/>
            <person name="Dusheyko S."/>
            <person name="Eads B.D."/>
            <person name="Frohlich T."/>
            <person name="Geiler-Samerotte K.A."/>
            <person name="Gerlach D."/>
            <person name="Hatcher P."/>
            <person name="Jogdeo S."/>
            <person name="Krijgsveld J."/>
            <person name="Kriventseva E.V."/>
            <person name="Kultz D."/>
            <person name="Laforsch C."/>
            <person name="Lindquist E."/>
            <person name="Lopez J."/>
            <person name="Manak J.R."/>
            <person name="Muller J."/>
            <person name="Pangilinan J."/>
            <person name="Patwardhan R.P."/>
            <person name="Pitluck S."/>
            <person name="Pritham E.J."/>
            <person name="Rechtsteiner A."/>
            <person name="Rho M."/>
            <person name="Rogozin I.B."/>
            <person name="Sakarya O."/>
            <person name="Salamov A."/>
            <person name="Schaack S."/>
            <person name="Shapiro H."/>
            <person name="Shiga Y."/>
            <person name="Skalitzky C."/>
            <person name="Smith Z."/>
            <person name="Souvorov A."/>
            <person name="Sung W."/>
            <person name="Tang Z."/>
            <person name="Tsuchiya D."/>
            <person name="Tu H."/>
            <person name="Vos H."/>
            <person name="Wang M."/>
            <person name="Wolf Y.I."/>
            <person name="Yamagata H."/>
            <person name="Yamada T."/>
            <person name="Ye Y."/>
            <person name="Shaw J.R."/>
            <person name="Andrews J."/>
            <person name="Crease T.J."/>
            <person name="Tang H."/>
            <person name="Lucas S.M."/>
            <person name="Robertson H.M."/>
            <person name="Bork P."/>
            <person name="Koonin E.V."/>
            <person name="Zdobnov E.M."/>
            <person name="Grigoriev I.V."/>
            <person name="Lynch M."/>
            <person name="Boore J.L."/>
        </authorList>
    </citation>
    <scope>NUCLEOTIDE SEQUENCE [LARGE SCALE GENOMIC DNA]</scope>
</reference>
<keyword evidence="3" id="KW-0964">Secreted</keyword>
<proteinExistence type="inferred from homology"/>
<evidence type="ECO:0000256" key="3">
    <source>
        <dbReference type="ARBA" id="ARBA00022525"/>
    </source>
</evidence>
<dbReference type="GO" id="GO:0007218">
    <property type="term" value="P:neuropeptide signaling pathway"/>
    <property type="evidence" value="ECO:0007669"/>
    <property type="project" value="UniProtKB-KW"/>
</dbReference>
<dbReference type="Proteomes" id="UP000000305">
    <property type="component" value="Unassembled WGS sequence"/>
</dbReference>
<feature type="chain" id="PRO_5003238430" evidence="7">
    <location>
        <begin position="23"/>
        <end position="212"/>
    </location>
</feature>
<evidence type="ECO:0000313" key="9">
    <source>
        <dbReference type="Proteomes" id="UP000000305"/>
    </source>
</evidence>
<keyword evidence="5" id="KW-0527">Neuropeptide</keyword>
<protein>
    <submittedName>
        <fullName evidence="8">Putative FMRFamide perprohormone</fullName>
    </submittedName>
</protein>
<dbReference type="InParanoid" id="E9HK97"/>
<dbReference type="HOGENOM" id="CLU_1300784_0_0_1"/>
<comment type="similarity">
    <text evidence="2">Belongs to the FARP (FMRFamide related peptide) family.</text>
</comment>
<name>E9HK97_DAPPU</name>
<dbReference type="InterPro" id="IPR002544">
    <property type="entry name" value="FMRFamid-related_peptide-like"/>
</dbReference>
<evidence type="ECO:0000313" key="8">
    <source>
        <dbReference type="EMBL" id="EFX67846.1"/>
    </source>
</evidence>
<evidence type="ECO:0000256" key="4">
    <source>
        <dbReference type="ARBA" id="ARBA00022815"/>
    </source>
</evidence>
<gene>
    <name evidence="8" type="ORF">DAPPUDRAFT_115117</name>
</gene>
<accession>E9HK97</accession>
<dbReference type="AlphaFoldDB" id="E9HK97"/>
<sequence>MNGLRFLMLILGLMMIVGQVRPDDETSEEDVDDENFLSGSNAAAAAGSSDSAEEDDDNNNNKGGIELYLSAMKDLYRQSKRHEAEPLVSSRSGASAPIAALYRRSALNKNFIRFGRSGGGVMKTDVSRQMQPIRLMGLNESDSGKDEERSFHPARPSRSLRSNFIRFGRSFFPTSNRWGETVRRSARRTPSAGRQMMSLVDLPASSSSSSRR</sequence>
<organism evidence="8 9">
    <name type="scientific">Daphnia pulex</name>
    <name type="common">Water flea</name>
    <dbReference type="NCBI Taxonomy" id="6669"/>
    <lineage>
        <taxon>Eukaryota</taxon>
        <taxon>Metazoa</taxon>
        <taxon>Ecdysozoa</taxon>
        <taxon>Arthropoda</taxon>
        <taxon>Crustacea</taxon>
        <taxon>Branchiopoda</taxon>
        <taxon>Diplostraca</taxon>
        <taxon>Cladocera</taxon>
        <taxon>Anomopoda</taxon>
        <taxon>Daphniidae</taxon>
        <taxon>Daphnia</taxon>
    </lineage>
</organism>
<keyword evidence="4" id="KW-0027">Amidation</keyword>
<dbReference type="OrthoDB" id="5813613at2759"/>
<evidence type="ECO:0000256" key="1">
    <source>
        <dbReference type="ARBA" id="ARBA00004613"/>
    </source>
</evidence>
<evidence type="ECO:0000256" key="5">
    <source>
        <dbReference type="ARBA" id="ARBA00023320"/>
    </source>
</evidence>
<dbReference type="EMBL" id="GL732667">
    <property type="protein sequence ID" value="EFX67846.1"/>
    <property type="molecule type" value="Genomic_DNA"/>
</dbReference>
<evidence type="ECO:0000256" key="2">
    <source>
        <dbReference type="ARBA" id="ARBA00006356"/>
    </source>
</evidence>
<dbReference type="KEGG" id="dpx:DAPPUDRAFT_115117"/>
<keyword evidence="7" id="KW-0732">Signal</keyword>
<keyword evidence="9" id="KW-1185">Reference proteome</keyword>
<feature type="signal peptide" evidence="7">
    <location>
        <begin position="1"/>
        <end position="22"/>
    </location>
</feature>
<feature type="region of interest" description="Disordered" evidence="6">
    <location>
        <begin position="178"/>
        <end position="212"/>
    </location>
</feature>
<evidence type="ECO:0000256" key="6">
    <source>
        <dbReference type="SAM" id="MobiDB-lite"/>
    </source>
</evidence>
<comment type="subcellular location">
    <subcellularLocation>
        <location evidence="1">Secreted</location>
    </subcellularLocation>
</comment>
<dbReference type="GO" id="GO:0005576">
    <property type="term" value="C:extracellular region"/>
    <property type="evidence" value="ECO:0007669"/>
    <property type="project" value="UniProtKB-SubCell"/>
</dbReference>
<evidence type="ECO:0000256" key="7">
    <source>
        <dbReference type="SAM" id="SignalP"/>
    </source>
</evidence>
<dbReference type="Pfam" id="PF01581">
    <property type="entry name" value="FARP"/>
    <property type="match status" value="2"/>
</dbReference>
<feature type="region of interest" description="Disordered" evidence="6">
    <location>
        <begin position="42"/>
        <end position="64"/>
    </location>
</feature>